<dbReference type="GO" id="GO:0005576">
    <property type="term" value="C:extracellular region"/>
    <property type="evidence" value="ECO:0007669"/>
    <property type="project" value="InterPro"/>
</dbReference>
<dbReference type="SMART" id="SM00495">
    <property type="entry name" value="ChtBD3"/>
    <property type="match status" value="3"/>
</dbReference>
<keyword evidence="3" id="KW-0732">Signal</keyword>
<evidence type="ECO:0000313" key="5">
    <source>
        <dbReference type="EMBL" id="XBM02105.1"/>
    </source>
</evidence>
<name>A0AAU7FBH4_9NEIS</name>
<evidence type="ECO:0000256" key="2">
    <source>
        <dbReference type="SAM" id="MobiDB-lite"/>
    </source>
</evidence>
<evidence type="ECO:0000256" key="3">
    <source>
        <dbReference type="SAM" id="SignalP"/>
    </source>
</evidence>
<dbReference type="SUPFAM" id="SSF55486">
    <property type="entry name" value="Metalloproteases ('zincins'), catalytic domain"/>
    <property type="match status" value="1"/>
</dbReference>
<dbReference type="KEGG" id="cmav:ABHF33_07530"/>
<dbReference type="GO" id="GO:0005975">
    <property type="term" value="P:carbohydrate metabolic process"/>
    <property type="evidence" value="ECO:0007669"/>
    <property type="project" value="InterPro"/>
</dbReference>
<dbReference type="PROSITE" id="PS51841">
    <property type="entry name" value="LTD"/>
    <property type="match status" value="1"/>
</dbReference>
<feature type="domain" description="LTD" evidence="4">
    <location>
        <begin position="323"/>
        <end position="447"/>
    </location>
</feature>
<dbReference type="GO" id="GO:0030246">
    <property type="term" value="F:carbohydrate binding"/>
    <property type="evidence" value="ECO:0007669"/>
    <property type="project" value="InterPro"/>
</dbReference>
<keyword evidence="1" id="KW-0378">Hydrolase</keyword>
<dbReference type="SUPFAM" id="SSF51055">
    <property type="entry name" value="Carbohydrate binding domain"/>
    <property type="match status" value="3"/>
</dbReference>
<dbReference type="GO" id="GO:0004553">
    <property type="term" value="F:hydrolase activity, hydrolyzing O-glycosyl compounds"/>
    <property type="evidence" value="ECO:0007669"/>
    <property type="project" value="InterPro"/>
</dbReference>
<dbReference type="AlphaFoldDB" id="A0AAU7FBH4"/>
<feature type="signal peptide" evidence="3">
    <location>
        <begin position="1"/>
        <end position="25"/>
    </location>
</feature>
<feature type="region of interest" description="Disordered" evidence="2">
    <location>
        <begin position="263"/>
        <end position="315"/>
    </location>
</feature>
<dbReference type="CDD" id="cd12214">
    <property type="entry name" value="ChiA1_BD"/>
    <property type="match status" value="1"/>
</dbReference>
<sequence>MRKNTLRSHTGSLLCMALFSSTLWAAQPWQEGRQYQAGEEVSYQGLRYQARVKHEALMGAGWNPQQAPSLWTLVKSGAGSASSTSGTVSTAGATACPASWASSATYTTGNQVSYNGRTYEAKWWTKGDTPGTTGEWGVWKDLGVCGGSAATAAPASNTPVPTAAPTLAPTLAPTAKPSAAPTSAPTVSPAPTAIATAAPTPASSCFAAWLSSKAYVGGDKVTYNGRNYQAQWWTQGNPPDTNTGSGKPWLDLGVCGASPATATPVSNTPAPTAVPTAVPSATPTIKPSATPTASPVATAKPTLTPTATPTAVPTATPAVTPTPTATPQASAAPSLGLVINEIASDPNGSGSWFEIRNGSASSVNLSDVKLRIRNNAGVVSEYPLGAITLPAEGLLAVAARNSATGLTNTSQIVYLGQTSNYPRWTSASGAIELVRNGQTVDFVRFGSSSDQPLSAGQWSGSNAPALSASYGYALVRPYLQGIDSNTAADWQNVAFSTPGGRNDVPSGVTDEDGDGIPSSAKVPGGTYAGLDLYSMGARAGRPTLLIHVDTMQTTDEGVKPQREALQAVVDAFARRNIDILFDVGSMYTASFSPANFNLGGGKMVAFAACVDLNPASGCSRLADYKAASMDLRRRQVFHYLLMASSRNADGSSGSSGVAEIGGNDFIVSLGKWGLNSNTASNRYRLINYQAGTIMHELGHNLGLRHGGFENTNDKPNYYSIMNYLYQLQGLGDRATSIGPVQRYYLDKGYNSLSTCSLEGSACSSTFRIDYSDGSSERLNENSLLEAASIGRGADSGVYADWNNSKALNSSAYALDVNGDGVLGYLQDYDDWGNISLRFARTSQGSAGAAMLRSINSERKQAKKSRAFMHDQFEHSEEKPPRPEFFHELRKASPYAQFD</sequence>
<dbReference type="GO" id="GO:0008237">
    <property type="term" value="F:metallopeptidase activity"/>
    <property type="evidence" value="ECO:0007669"/>
    <property type="project" value="InterPro"/>
</dbReference>
<proteinExistence type="predicted"/>
<dbReference type="Gene3D" id="2.10.10.20">
    <property type="entry name" value="Carbohydrate-binding module superfamily 5/12"/>
    <property type="match status" value="3"/>
</dbReference>
<dbReference type="Gene3D" id="3.40.390.10">
    <property type="entry name" value="Collagenase (Catalytic Domain)"/>
    <property type="match status" value="1"/>
</dbReference>
<feature type="compositionally biased region" description="Basic and acidic residues" evidence="2">
    <location>
        <begin position="867"/>
        <end position="890"/>
    </location>
</feature>
<organism evidence="5">
    <name type="scientific">Chitinibacter mangrovi</name>
    <dbReference type="NCBI Taxonomy" id="3153927"/>
    <lineage>
        <taxon>Bacteria</taxon>
        <taxon>Pseudomonadati</taxon>
        <taxon>Pseudomonadota</taxon>
        <taxon>Betaproteobacteria</taxon>
        <taxon>Neisseriales</taxon>
        <taxon>Chitinibacteraceae</taxon>
        <taxon>Chitinibacter</taxon>
    </lineage>
</organism>
<dbReference type="EMBL" id="CP157355">
    <property type="protein sequence ID" value="XBM02105.1"/>
    <property type="molecule type" value="Genomic_DNA"/>
</dbReference>
<dbReference type="InterPro" id="IPR024079">
    <property type="entry name" value="MetalloPept_cat_dom_sf"/>
</dbReference>
<dbReference type="InterPro" id="IPR001322">
    <property type="entry name" value="Lamin_tail_dom"/>
</dbReference>
<accession>A0AAU7FBH4</accession>
<evidence type="ECO:0000259" key="4">
    <source>
        <dbReference type="PROSITE" id="PS51841"/>
    </source>
</evidence>
<reference evidence="5" key="1">
    <citation type="submission" date="2024-05" db="EMBL/GenBank/DDBJ databases">
        <authorList>
            <person name="Yang L."/>
            <person name="Pan L."/>
        </authorList>
    </citation>
    <scope>NUCLEOTIDE SEQUENCE</scope>
    <source>
        <strain evidence="5">FCG-7</strain>
    </source>
</reference>
<dbReference type="Pfam" id="PF02839">
    <property type="entry name" value="CBM_5_12"/>
    <property type="match status" value="3"/>
</dbReference>
<feature type="chain" id="PRO_5043627304" evidence="3">
    <location>
        <begin position="26"/>
        <end position="898"/>
    </location>
</feature>
<feature type="region of interest" description="Disordered" evidence="2">
    <location>
        <begin position="861"/>
        <end position="898"/>
    </location>
</feature>
<evidence type="ECO:0000256" key="1">
    <source>
        <dbReference type="ARBA" id="ARBA00022801"/>
    </source>
</evidence>
<protein>
    <submittedName>
        <fullName evidence="5">Carbohydrate-binding protein</fullName>
    </submittedName>
</protein>
<dbReference type="InterPro" id="IPR036573">
    <property type="entry name" value="CBM_sf_5/12"/>
</dbReference>
<gene>
    <name evidence="5" type="ORF">ABHF33_07530</name>
</gene>
<dbReference type="RefSeq" id="WP_348946375.1">
    <property type="nucleotide sequence ID" value="NZ_CP157355.1"/>
</dbReference>
<feature type="region of interest" description="Disordered" evidence="2">
    <location>
        <begin position="498"/>
        <end position="520"/>
    </location>
</feature>
<dbReference type="Pfam" id="PF00932">
    <property type="entry name" value="LTD"/>
    <property type="match status" value="1"/>
</dbReference>
<dbReference type="InterPro" id="IPR003610">
    <property type="entry name" value="CBM5/12"/>
</dbReference>
<dbReference type="CDD" id="cd12215">
    <property type="entry name" value="ChiC_BD"/>
    <property type="match status" value="2"/>
</dbReference>